<reference evidence="3" key="1">
    <citation type="journal article" date="2021" name="Proc. Natl. Acad. Sci. U.S.A.">
        <title>A Catalog of Tens of Thousands of Viruses from Human Metagenomes Reveals Hidden Associations with Chronic Diseases.</title>
        <authorList>
            <person name="Tisza M.J."/>
            <person name="Buck C.B."/>
        </authorList>
    </citation>
    <scope>NUCLEOTIDE SEQUENCE</scope>
    <source>
        <strain evidence="3">Ctrzs15</strain>
    </source>
</reference>
<dbReference type="EMBL" id="BK015587">
    <property type="protein sequence ID" value="DAE14574.1"/>
    <property type="molecule type" value="Genomic_DNA"/>
</dbReference>
<accession>A0A8S5Q5H2</accession>
<evidence type="ECO:0000313" key="3">
    <source>
        <dbReference type="EMBL" id="DAE14574.1"/>
    </source>
</evidence>
<feature type="compositionally biased region" description="Basic and acidic residues" evidence="2">
    <location>
        <begin position="583"/>
        <end position="595"/>
    </location>
</feature>
<feature type="region of interest" description="Disordered" evidence="2">
    <location>
        <begin position="583"/>
        <end position="610"/>
    </location>
</feature>
<feature type="compositionally biased region" description="Acidic residues" evidence="2">
    <location>
        <begin position="596"/>
        <end position="605"/>
    </location>
</feature>
<name>A0A8S5Q5H2_9CAUD</name>
<proteinExistence type="predicted"/>
<evidence type="ECO:0000256" key="2">
    <source>
        <dbReference type="SAM" id="MobiDB-lite"/>
    </source>
</evidence>
<keyword evidence="1" id="KW-0175">Coiled coil</keyword>
<organism evidence="3">
    <name type="scientific">Siphoviridae sp. ctrzs15</name>
    <dbReference type="NCBI Taxonomy" id="2825691"/>
    <lineage>
        <taxon>Viruses</taxon>
        <taxon>Duplodnaviria</taxon>
        <taxon>Heunggongvirae</taxon>
        <taxon>Uroviricota</taxon>
        <taxon>Caudoviricetes</taxon>
    </lineage>
</organism>
<evidence type="ECO:0000256" key="1">
    <source>
        <dbReference type="SAM" id="Coils"/>
    </source>
</evidence>
<sequence>MDEYNEELINTKSVFLNLDKIAVLEEDDDIMLVDLWLLHTGRNRNKMDLRKDVVENAIPTFYNKFIVYQFDNAFMPTDVGNHNYSETDTTMNIAGIILEGTGYKWVKKNGKEYLVMVGAISKAYQPMLTRILKRRGGNLKISVEILIDKDEADTRDEEGYIVPSEIRLRGVTLLGKNIEEGIEGSHLDVTKFSLVTNSWLQEDTVKTIECKFSSLFGRTENSSLQGKEDKTLADNTIQVNNSLGARAIEEKIWSFLSQYKYRDGEWEGRKYYIEEVYPEEHYAIIHDNETDKLYKLPYKVNVDGETIDIERDEMTALKEVVKKEAYVEKDHNEHVIRNAYNLLYNAKEFGQGDEIKVDESKDAISDKPWGEVDKTDLRNKVLDASNYKELVHKVYALVEEGWEEAPSEKLKYPIMEIKGGKAVYNKDGLASALGYAKKEDEKEVISKVEKIRDELDLDEDHDDDDKKISKNSCECDDDDDAIGGEDFSKQIASLTEELQASKLAFEELSKEHEAKCEAYAKLEEKCKVFERAEEVKEMGELIKKYSHCFTEEEREEFSKKSEEMALADFEAFIKEKVCESVAKHSRDEENHTGDKAEEDEDDLEEGKERKLKEEVEKNIFAFAYEPLNQTFGNSRNEDKPYTIDEILEALRKC</sequence>
<feature type="coiled-coil region" evidence="1">
    <location>
        <begin position="491"/>
        <end position="525"/>
    </location>
</feature>
<protein>
    <submittedName>
        <fullName evidence="3">Uncharacterized protein</fullName>
    </submittedName>
</protein>